<dbReference type="Proteomes" id="UP000294919">
    <property type="component" value="Unassembled WGS sequence"/>
</dbReference>
<sequence>MTQKTMRGIVGKKLPTTNHREDVGVGISFTEEHVSDSASIEKIVTNKKRKQGLK</sequence>
<evidence type="ECO:0000313" key="3">
    <source>
        <dbReference type="Proteomes" id="UP000294919"/>
    </source>
</evidence>
<gene>
    <name evidence="2" type="ORF">EV214_11427</name>
</gene>
<protein>
    <submittedName>
        <fullName evidence="2">Uncharacterized protein</fullName>
    </submittedName>
</protein>
<dbReference type="RefSeq" id="WP_165916335.1">
    <property type="nucleotide sequence ID" value="NZ_SLWV01000014.1"/>
</dbReference>
<feature type="region of interest" description="Disordered" evidence="1">
    <location>
        <begin position="1"/>
        <end position="20"/>
    </location>
</feature>
<reference evidence="2 3" key="1">
    <citation type="submission" date="2019-03" db="EMBL/GenBank/DDBJ databases">
        <title>Genomic Encyclopedia of Type Strains, Phase IV (KMG-IV): sequencing the most valuable type-strain genomes for metagenomic binning, comparative biology and taxonomic classification.</title>
        <authorList>
            <person name="Goeker M."/>
        </authorList>
    </citation>
    <scope>NUCLEOTIDE SEQUENCE [LARGE SCALE GENOMIC DNA]</scope>
    <source>
        <strain evidence="2 3">DSM 102940</strain>
    </source>
</reference>
<proteinExistence type="predicted"/>
<keyword evidence="3" id="KW-1185">Reference proteome</keyword>
<accession>A0A4R2KKE0</accession>
<organism evidence="2 3">
    <name type="scientific">Marinisporobacter balticus</name>
    <dbReference type="NCBI Taxonomy" id="2018667"/>
    <lineage>
        <taxon>Bacteria</taxon>
        <taxon>Bacillati</taxon>
        <taxon>Bacillota</taxon>
        <taxon>Clostridia</taxon>
        <taxon>Peptostreptococcales</taxon>
        <taxon>Thermotaleaceae</taxon>
        <taxon>Marinisporobacter</taxon>
    </lineage>
</organism>
<dbReference type="EMBL" id="SLWV01000014">
    <property type="protein sequence ID" value="TCO73794.1"/>
    <property type="molecule type" value="Genomic_DNA"/>
</dbReference>
<comment type="caution">
    <text evidence="2">The sequence shown here is derived from an EMBL/GenBank/DDBJ whole genome shotgun (WGS) entry which is preliminary data.</text>
</comment>
<name>A0A4R2KKE0_9FIRM</name>
<evidence type="ECO:0000256" key="1">
    <source>
        <dbReference type="SAM" id="MobiDB-lite"/>
    </source>
</evidence>
<dbReference type="AlphaFoldDB" id="A0A4R2KKE0"/>
<evidence type="ECO:0000313" key="2">
    <source>
        <dbReference type="EMBL" id="TCO73794.1"/>
    </source>
</evidence>